<protein>
    <submittedName>
        <fullName evidence="1">Uncharacterized protein</fullName>
    </submittedName>
</protein>
<dbReference type="Proteomes" id="UP000220639">
    <property type="component" value="Unassembled WGS sequence"/>
</dbReference>
<proteinExistence type="predicted"/>
<dbReference type="EMBL" id="FZTC01000015">
    <property type="protein sequence ID" value="SNU34533.1"/>
    <property type="molecule type" value="Genomic_DNA"/>
</dbReference>
<reference evidence="2" key="1">
    <citation type="submission" date="2017-08" db="EMBL/GenBank/DDBJ databases">
        <authorList>
            <person name="Brisse S."/>
        </authorList>
    </citation>
    <scope>NUCLEOTIDE SEQUENCE [LARGE SCALE GENOMIC DNA]</scope>
    <source>
        <strain evidence="2">06D021</strain>
    </source>
</reference>
<sequence>MAFFCPEFAASFSRAAIRLLSVHPEVYGESTWSFASYAIMCALLKPAVWAAPRLT</sequence>
<gene>
    <name evidence="1" type="ORF">KOSB73_220652</name>
</gene>
<organism evidence="1 2">
    <name type="scientific">Klebsiella grimontii</name>
    <dbReference type="NCBI Taxonomy" id="2058152"/>
    <lineage>
        <taxon>Bacteria</taxon>
        <taxon>Pseudomonadati</taxon>
        <taxon>Pseudomonadota</taxon>
        <taxon>Gammaproteobacteria</taxon>
        <taxon>Enterobacterales</taxon>
        <taxon>Enterobacteriaceae</taxon>
        <taxon>Klebsiella/Raoultella group</taxon>
        <taxon>Klebsiella</taxon>
    </lineage>
</organism>
<dbReference type="AlphaFoldDB" id="A0A285B126"/>
<name>A0A285B126_9ENTR</name>
<accession>A0A285B126</accession>
<evidence type="ECO:0000313" key="2">
    <source>
        <dbReference type="Proteomes" id="UP000220639"/>
    </source>
</evidence>
<evidence type="ECO:0000313" key="1">
    <source>
        <dbReference type="EMBL" id="SNU34533.1"/>
    </source>
</evidence>